<evidence type="ECO:0000256" key="7">
    <source>
        <dbReference type="ARBA" id="ARBA00023306"/>
    </source>
</evidence>
<protein>
    <recommendedName>
        <fullName evidence="10">Nuclear condensin complex subunit 3 C-terminal domain-containing protein</fullName>
    </recommendedName>
</protein>
<keyword evidence="5" id="KW-0498">Mitosis</keyword>
<dbReference type="InterPro" id="IPR026003">
    <property type="entry name" value="Cohesin_HEAT"/>
</dbReference>
<feature type="region of interest" description="Disordered" evidence="9">
    <location>
        <begin position="102"/>
        <end position="129"/>
    </location>
</feature>
<proteinExistence type="inferred from homology"/>
<feature type="compositionally biased region" description="Acidic residues" evidence="9">
    <location>
        <begin position="117"/>
        <end position="127"/>
    </location>
</feature>
<evidence type="ECO:0000256" key="2">
    <source>
        <dbReference type="ARBA" id="ARBA00006533"/>
    </source>
</evidence>
<keyword evidence="7" id="KW-0131">Cell cycle</keyword>
<evidence type="ECO:0000313" key="11">
    <source>
        <dbReference type="EMBL" id="WPK25769.1"/>
    </source>
</evidence>
<organism evidence="11 12">
    <name type="scientific">Australozyma saopauloensis</name>
    <dbReference type="NCBI Taxonomy" id="291208"/>
    <lineage>
        <taxon>Eukaryota</taxon>
        <taxon>Fungi</taxon>
        <taxon>Dikarya</taxon>
        <taxon>Ascomycota</taxon>
        <taxon>Saccharomycotina</taxon>
        <taxon>Pichiomycetes</taxon>
        <taxon>Metschnikowiaceae</taxon>
        <taxon>Australozyma</taxon>
    </lineage>
</organism>
<dbReference type="Pfam" id="PF12765">
    <property type="entry name" value="Cohesin_HEAT"/>
    <property type="match status" value="1"/>
</dbReference>
<keyword evidence="3" id="KW-0158">Chromosome</keyword>
<dbReference type="GO" id="GO:0051301">
    <property type="term" value="P:cell division"/>
    <property type="evidence" value="ECO:0007669"/>
    <property type="project" value="UniProtKB-KW"/>
</dbReference>
<evidence type="ECO:0000256" key="4">
    <source>
        <dbReference type="ARBA" id="ARBA00022618"/>
    </source>
</evidence>
<dbReference type="Gene3D" id="1.25.10.10">
    <property type="entry name" value="Leucine-rich Repeat Variant"/>
    <property type="match status" value="1"/>
</dbReference>
<dbReference type="KEGG" id="asau:88174162"/>
<evidence type="ECO:0000256" key="9">
    <source>
        <dbReference type="SAM" id="MobiDB-lite"/>
    </source>
</evidence>
<dbReference type="GO" id="GO:0000793">
    <property type="term" value="C:condensed chromosome"/>
    <property type="evidence" value="ECO:0007669"/>
    <property type="project" value="TreeGrafter"/>
</dbReference>
<keyword evidence="12" id="KW-1185">Reference proteome</keyword>
<feature type="coiled-coil region" evidence="8">
    <location>
        <begin position="435"/>
        <end position="469"/>
    </location>
</feature>
<feature type="compositionally biased region" description="Basic and acidic residues" evidence="9">
    <location>
        <begin position="1129"/>
        <end position="1143"/>
    </location>
</feature>
<accession>A0AAX4HB40</accession>
<evidence type="ECO:0000256" key="6">
    <source>
        <dbReference type="ARBA" id="ARBA00023067"/>
    </source>
</evidence>
<sequence>MSSLAKPTIKQIEKCTDFSQLARGISHVFNDAQSTLSGHRKLVILLRKIQVRATQIDSEEQFNFQFTKTISKMLNLKKGEAAGDRIAKFCSLFVSTMAKQEQENPTLRIDPSLKSEDESDTSDVSDSEQEKENVACEFIDYLIRHLLRGIESRFRDVRYRIVQLLAYLVNHITEMDEQLFSALKFSLNRRLHDKESMVRIQAVVAMSRFQYYEESDPSKINHATKSLINALKHDDSPEVRRAALLNLVKTSRSIPELIERSRDVNAINRRLVFSRVAKEIPSFLDLSLEIKESILNRGLNDREPSVRAAAIYLLTKTWLPQVNDDILMFLENMQVVDSSAMPLAMNAIFESHRDRINTIVFPQESWNELTVEKAFFIRSLYDFCSKHDLYDCIDENIPELSKLAHVIQEYLKLRSSMLSSNAQLVDEYLEFHNKAESLHRLVRNGEGDLKDLQRKVEKETTIIAELQSRLSEADPKINKLQTQLKSLKAATKDGDVDKTAFQQKIESLEEELNEKTDEKDEFILLLSEHTTSLTDAEVLLKDMEKAQVHREAERNKFLRGTDDLEVKYRPFGDQKKDLEFVLEQILLIIEKSDFADVAGTRRLMPIITSALTNDNLNESNVAICIRIIRKSSIDENYFSQLCTEIITDIRDSALGENDETFMSAASLFGNSSLVDDDENDDLPSEDRDEDADADADAENQPDKRRKIAPILPPDNLLIQCLVVLQYYLEVAEDTRCNSYQLDTLIDTLIRPALVNNKNSRIRFLGYKTLGLFSLIDEGLGASNLKFFGISASKAHDEDLKALCMQIIFDIVSTHGVGILDIEGEDAVDSLSLARLFYSLLKNTEMPHLQAVVAEGLCKLFLADLLVDFGKDELENDDEEALQETQLLQMLLMSYFHPLNHENQELKQILAFCLPVYCFSHTKHQIKVSSISGDCFYRLFRTESEFAEYENLASSSSVLQLLIYWCDPRNVINATQAEIERSASHFWQAMKFLQIIEQDTSRAVKRLIIGNLGKLSITEHLGSEALRGLRIAISDTRLHILSNSSNPDFVLDQASEKNLEKFYSSIGELIMKADALETQKDVELGTVSETASQKSSRALSRKPSGDLPPLLGVEDVDNNELGEQSIVSTEKAKELDDGGTRSEDMNVDQAAEPEIETTEGVEMVDENIAEPEVESAEGVEEVDEKIAKTRSPEKPVAPVLKLVDEDLSEIDKLLAEDDEIEYDIEDQSE</sequence>
<comment type="subcellular location">
    <subcellularLocation>
        <location evidence="1">Chromosome</location>
    </subcellularLocation>
</comment>
<comment type="similarity">
    <text evidence="2">Belongs to the CND3 (condensin subunit 3) family.</text>
</comment>
<dbReference type="AlphaFoldDB" id="A0AAX4HB40"/>
<dbReference type="InterPro" id="IPR025977">
    <property type="entry name" value="Cnd3_C"/>
</dbReference>
<evidence type="ECO:0000259" key="10">
    <source>
        <dbReference type="Pfam" id="PF12719"/>
    </source>
</evidence>
<dbReference type="PANTHER" id="PTHR14418">
    <property type="entry name" value="CONDENSIN COMPLEX SUBUNIT 3-RELATED"/>
    <property type="match status" value="1"/>
</dbReference>
<evidence type="ECO:0000256" key="5">
    <source>
        <dbReference type="ARBA" id="ARBA00022776"/>
    </source>
</evidence>
<name>A0AAX4HB40_9ASCO</name>
<keyword evidence="6" id="KW-0226">DNA condensation</keyword>
<gene>
    <name evidence="11" type="ORF">PUMCH_003098</name>
</gene>
<dbReference type="SUPFAM" id="SSF90257">
    <property type="entry name" value="Myosin rod fragments"/>
    <property type="match status" value="1"/>
</dbReference>
<dbReference type="Pfam" id="PF12719">
    <property type="entry name" value="Cnd3"/>
    <property type="match status" value="1"/>
</dbReference>
<feature type="region of interest" description="Disordered" evidence="9">
    <location>
        <begin position="1086"/>
        <end position="1191"/>
    </location>
</feature>
<dbReference type="PANTHER" id="PTHR14418:SF5">
    <property type="entry name" value="CONDENSIN COMPLEX SUBUNIT 3"/>
    <property type="match status" value="1"/>
</dbReference>
<dbReference type="GO" id="GO:0000796">
    <property type="term" value="C:condensin complex"/>
    <property type="evidence" value="ECO:0007669"/>
    <property type="project" value="InterPro"/>
</dbReference>
<dbReference type="InterPro" id="IPR027165">
    <property type="entry name" value="CND3"/>
</dbReference>
<feature type="compositionally biased region" description="Acidic residues" evidence="9">
    <location>
        <begin position="1150"/>
        <end position="1182"/>
    </location>
</feature>
<dbReference type="Proteomes" id="UP001338582">
    <property type="component" value="Chromosome 4"/>
</dbReference>
<reference evidence="11 12" key="1">
    <citation type="submission" date="2023-10" db="EMBL/GenBank/DDBJ databases">
        <title>Draft Genome Sequence of Candida saopaulonensis from a very Premature Infant with Sepsis.</title>
        <authorList>
            <person name="Ning Y."/>
            <person name="Dai R."/>
            <person name="Xiao M."/>
            <person name="Xu Y."/>
            <person name="Yan Q."/>
            <person name="Zhang L."/>
        </authorList>
    </citation>
    <scope>NUCLEOTIDE SEQUENCE [LARGE SCALE GENOMIC DNA]</scope>
    <source>
        <strain evidence="11 12">19XY460</strain>
    </source>
</reference>
<dbReference type="SUPFAM" id="SSF48371">
    <property type="entry name" value="ARM repeat"/>
    <property type="match status" value="1"/>
</dbReference>
<feature type="region of interest" description="Disordered" evidence="9">
    <location>
        <begin position="671"/>
        <end position="707"/>
    </location>
</feature>
<dbReference type="GO" id="GO:0007076">
    <property type="term" value="P:mitotic chromosome condensation"/>
    <property type="evidence" value="ECO:0007669"/>
    <property type="project" value="InterPro"/>
</dbReference>
<dbReference type="EMBL" id="CP138897">
    <property type="protein sequence ID" value="WPK25769.1"/>
    <property type="molecule type" value="Genomic_DNA"/>
</dbReference>
<keyword evidence="4" id="KW-0132">Cell division</keyword>
<feature type="domain" description="Nuclear condensin complex subunit 3 C-terminal" evidence="10">
    <location>
        <begin position="719"/>
        <end position="1016"/>
    </location>
</feature>
<dbReference type="RefSeq" id="XP_062878151.1">
    <property type="nucleotide sequence ID" value="XM_063022081.1"/>
</dbReference>
<dbReference type="InterPro" id="IPR016024">
    <property type="entry name" value="ARM-type_fold"/>
</dbReference>
<dbReference type="InterPro" id="IPR011989">
    <property type="entry name" value="ARM-like"/>
</dbReference>
<dbReference type="GeneID" id="88174162"/>
<feature type="coiled-coil region" evidence="8">
    <location>
        <begin position="498"/>
        <end position="525"/>
    </location>
</feature>
<evidence type="ECO:0000256" key="3">
    <source>
        <dbReference type="ARBA" id="ARBA00022454"/>
    </source>
</evidence>
<feature type="compositionally biased region" description="Polar residues" evidence="9">
    <location>
        <begin position="1086"/>
        <end position="1097"/>
    </location>
</feature>
<evidence type="ECO:0000256" key="1">
    <source>
        <dbReference type="ARBA" id="ARBA00004286"/>
    </source>
</evidence>
<keyword evidence="8" id="KW-0175">Coiled coil</keyword>
<evidence type="ECO:0000256" key="8">
    <source>
        <dbReference type="SAM" id="Coils"/>
    </source>
</evidence>
<feature type="compositionally biased region" description="Acidic residues" evidence="9">
    <location>
        <begin position="674"/>
        <end position="699"/>
    </location>
</feature>
<evidence type="ECO:0000313" key="12">
    <source>
        <dbReference type="Proteomes" id="UP001338582"/>
    </source>
</evidence>